<evidence type="ECO:0000313" key="3">
    <source>
        <dbReference type="Proteomes" id="UP000327493"/>
    </source>
</evidence>
<gene>
    <name evidence="2" type="ORF">FQN60_008839</name>
</gene>
<feature type="compositionally biased region" description="Polar residues" evidence="1">
    <location>
        <begin position="165"/>
        <end position="178"/>
    </location>
</feature>
<feature type="compositionally biased region" description="Basic and acidic residues" evidence="1">
    <location>
        <begin position="66"/>
        <end position="76"/>
    </location>
</feature>
<keyword evidence="3" id="KW-1185">Reference proteome</keyword>
<evidence type="ECO:0000256" key="1">
    <source>
        <dbReference type="SAM" id="MobiDB-lite"/>
    </source>
</evidence>
<feature type="region of interest" description="Disordered" evidence="1">
    <location>
        <begin position="117"/>
        <end position="226"/>
    </location>
</feature>
<sequence length="250" mass="27285">MLQDLHLADRLVLRDARHQLFQLRVAVVHVAQGAHRLLQTRVFIPADGETLLRNAAHGLVTAPHRADGTDGFHNENRNNNNNNKTRLDRNAGLSQLCVLSRPSCVDLTRQSQTCWRQPPDVIHSPRRALPSLADGPPSPVHHQRGDKQRRSEIRLEDGDPHSCADQLTLSPVLCSSHTGGKECDRQMRSSGGEAAPTEKASSETSMQGHQGSPSSPSSPPGRRCTDPDKAALLWAAQRDCCALVPGALML</sequence>
<feature type="region of interest" description="Disordered" evidence="1">
    <location>
        <begin position="66"/>
        <end position="87"/>
    </location>
</feature>
<feature type="compositionally biased region" description="Polar residues" evidence="1">
    <location>
        <begin position="202"/>
        <end position="211"/>
    </location>
</feature>
<dbReference type="Proteomes" id="UP000327493">
    <property type="component" value="Chromosome 20"/>
</dbReference>
<dbReference type="EMBL" id="VOFY01000020">
    <property type="protein sequence ID" value="KAA8582099.1"/>
    <property type="molecule type" value="Genomic_DNA"/>
</dbReference>
<dbReference type="AlphaFoldDB" id="A0A5J5CMM6"/>
<organism evidence="2 3">
    <name type="scientific">Etheostoma spectabile</name>
    <name type="common">orangethroat darter</name>
    <dbReference type="NCBI Taxonomy" id="54343"/>
    <lineage>
        <taxon>Eukaryota</taxon>
        <taxon>Metazoa</taxon>
        <taxon>Chordata</taxon>
        <taxon>Craniata</taxon>
        <taxon>Vertebrata</taxon>
        <taxon>Euteleostomi</taxon>
        <taxon>Actinopterygii</taxon>
        <taxon>Neopterygii</taxon>
        <taxon>Teleostei</taxon>
        <taxon>Neoteleostei</taxon>
        <taxon>Acanthomorphata</taxon>
        <taxon>Eupercaria</taxon>
        <taxon>Perciformes</taxon>
        <taxon>Percoidei</taxon>
        <taxon>Percidae</taxon>
        <taxon>Etheostomatinae</taxon>
        <taxon>Etheostoma</taxon>
    </lineage>
</organism>
<comment type="caution">
    <text evidence="2">The sequence shown here is derived from an EMBL/GenBank/DDBJ whole genome shotgun (WGS) entry which is preliminary data.</text>
</comment>
<protein>
    <submittedName>
        <fullName evidence="2">Uncharacterized protein</fullName>
    </submittedName>
</protein>
<name>A0A5J5CMM6_9PERO</name>
<evidence type="ECO:0000313" key="2">
    <source>
        <dbReference type="EMBL" id="KAA8582099.1"/>
    </source>
</evidence>
<accession>A0A5J5CMM6</accession>
<proteinExistence type="predicted"/>
<feature type="compositionally biased region" description="Basic and acidic residues" evidence="1">
    <location>
        <begin position="143"/>
        <end position="162"/>
    </location>
</feature>
<reference evidence="2 3" key="1">
    <citation type="submission" date="2019-08" db="EMBL/GenBank/DDBJ databases">
        <title>A chromosome-level genome assembly, high-density linkage maps, and genome scans reveal the genomic architecture of hybrid incompatibilities underlying speciation via character displacement in darters (Percidae: Etheostominae).</title>
        <authorList>
            <person name="Moran R.L."/>
            <person name="Catchen J.M."/>
            <person name="Fuller R.C."/>
        </authorList>
    </citation>
    <scope>NUCLEOTIDE SEQUENCE [LARGE SCALE GENOMIC DNA]</scope>
    <source>
        <strain evidence="2">EspeVRDwgs_2016</strain>
        <tissue evidence="2">Muscle</tissue>
    </source>
</reference>